<organism evidence="2 3">
    <name type="scientific">Allorhodopirellula heiligendammensis</name>
    <dbReference type="NCBI Taxonomy" id="2714739"/>
    <lineage>
        <taxon>Bacteria</taxon>
        <taxon>Pseudomonadati</taxon>
        <taxon>Planctomycetota</taxon>
        <taxon>Planctomycetia</taxon>
        <taxon>Pirellulales</taxon>
        <taxon>Pirellulaceae</taxon>
        <taxon>Allorhodopirellula</taxon>
    </lineage>
</organism>
<evidence type="ECO:0000313" key="3">
    <source>
        <dbReference type="Proteomes" id="UP000319908"/>
    </source>
</evidence>
<sequence>MERSKQQRWLRAASLPRCNPDAPRVLANLTHLFMSVTTLKCLNLGCGNHFHSDWQNVDFCPADPSIQVHDLRYDLPFPDTTFDVVYHSHVMEHFTPSEGRRFIGECFRVLRTSGTLRVVVPDLELLATRYLQTLSAADIGNDASLIEHQWSIIQLVDQCTRETSGGEMVKFLRDVPIENLKTFSATSSTAMEHLRCRQASANKRSASSTPTITARLRRIASLVRRLPKAMPRKHNSEVGNFRMSGEPHKWMYDRISLKAVLKDVGFSEIRVVHHLESAIARWEEFQLDTNSDGSIYKPDSLIVECTKPATT</sequence>
<gene>
    <name evidence="2" type="ORF">Poly21_41900</name>
</gene>
<comment type="caution">
    <text evidence="2">The sequence shown here is derived from an EMBL/GenBank/DDBJ whole genome shotgun (WGS) entry which is preliminary data.</text>
</comment>
<dbReference type="GO" id="GO:0008757">
    <property type="term" value="F:S-adenosylmethionine-dependent methyltransferase activity"/>
    <property type="evidence" value="ECO:0007669"/>
    <property type="project" value="InterPro"/>
</dbReference>
<accession>A0A5C6C021</accession>
<dbReference type="Pfam" id="PF08241">
    <property type="entry name" value="Methyltransf_11"/>
    <property type="match status" value="1"/>
</dbReference>
<keyword evidence="3" id="KW-1185">Reference proteome</keyword>
<evidence type="ECO:0000313" key="2">
    <source>
        <dbReference type="EMBL" id="TWU16981.1"/>
    </source>
</evidence>
<dbReference type="Proteomes" id="UP000319908">
    <property type="component" value="Unassembled WGS sequence"/>
</dbReference>
<dbReference type="AlphaFoldDB" id="A0A5C6C021"/>
<proteinExistence type="predicted"/>
<feature type="domain" description="Methyltransferase type 11" evidence="1">
    <location>
        <begin position="66"/>
        <end position="116"/>
    </location>
</feature>
<protein>
    <recommendedName>
        <fullName evidence="1">Methyltransferase type 11 domain-containing protein</fullName>
    </recommendedName>
</protein>
<dbReference type="EMBL" id="SJPU01000002">
    <property type="protein sequence ID" value="TWU16981.1"/>
    <property type="molecule type" value="Genomic_DNA"/>
</dbReference>
<dbReference type="CDD" id="cd02440">
    <property type="entry name" value="AdoMet_MTases"/>
    <property type="match status" value="1"/>
</dbReference>
<reference evidence="2 3" key="1">
    <citation type="journal article" date="2020" name="Antonie Van Leeuwenhoek">
        <title>Rhodopirellula heiligendammensis sp. nov., Rhodopirellula pilleata sp. nov., and Rhodopirellula solitaria sp. nov. isolated from natural or artificial marine surfaces in Northern Germany and California, USA, and emended description of the genus Rhodopirellula.</title>
        <authorList>
            <person name="Kallscheuer N."/>
            <person name="Wiegand S."/>
            <person name="Jogler M."/>
            <person name="Boedeker C."/>
            <person name="Peeters S.H."/>
            <person name="Rast P."/>
            <person name="Heuer A."/>
            <person name="Jetten M.S.M."/>
            <person name="Rohde M."/>
            <person name="Jogler C."/>
        </authorList>
    </citation>
    <scope>NUCLEOTIDE SEQUENCE [LARGE SCALE GENOMIC DNA]</scope>
    <source>
        <strain evidence="2 3">Poly21</strain>
    </source>
</reference>
<dbReference type="SUPFAM" id="SSF53335">
    <property type="entry name" value="S-adenosyl-L-methionine-dependent methyltransferases"/>
    <property type="match status" value="1"/>
</dbReference>
<evidence type="ECO:0000259" key="1">
    <source>
        <dbReference type="Pfam" id="PF08241"/>
    </source>
</evidence>
<dbReference type="InterPro" id="IPR013216">
    <property type="entry name" value="Methyltransf_11"/>
</dbReference>
<dbReference type="Gene3D" id="3.40.50.150">
    <property type="entry name" value="Vaccinia Virus protein VP39"/>
    <property type="match status" value="1"/>
</dbReference>
<dbReference type="InterPro" id="IPR029063">
    <property type="entry name" value="SAM-dependent_MTases_sf"/>
</dbReference>
<name>A0A5C6C021_9BACT</name>